<sequence length="154" mass="17791">MMVTLVKRECQERWKPAMNSVIKGAGYVLVHTPEMVVYNGTTQTTERVVNPESEYLKELRDHLRSYDTCVNYWPNQVYIGNATPDDLAQVEFPYYDKVKEGAERYGKYGEIMPEDEFLLLAQACDMFEVVMLEKGFVAATKENLQQIRSSQMIS</sequence>
<dbReference type="EMBL" id="ABVR01000041">
    <property type="protein sequence ID" value="EEG89622.1"/>
    <property type="molecule type" value="Genomic_DNA"/>
</dbReference>
<reference evidence="1 2" key="2">
    <citation type="submission" date="2009-03" db="EMBL/GenBank/DDBJ databases">
        <title>Draft genome sequence of Coprococcus comes (ATCC 27758).</title>
        <authorList>
            <person name="Sudarsanam P."/>
            <person name="Ley R."/>
            <person name="Guruge J."/>
            <person name="Turnbaugh P.J."/>
            <person name="Mahowald M."/>
            <person name="Liep D."/>
            <person name="Gordon J."/>
        </authorList>
    </citation>
    <scope>NUCLEOTIDE SEQUENCE [LARGE SCALE GENOMIC DNA]</scope>
    <source>
        <strain evidence="1 2">ATCC 27758</strain>
    </source>
</reference>
<dbReference type="HOGENOM" id="CLU_1701261_0_0_9"/>
<dbReference type="EC" id="1.21.4.2" evidence="1"/>
<dbReference type="Proteomes" id="UP000003793">
    <property type="component" value="Unassembled WGS sequence"/>
</dbReference>
<dbReference type="AlphaFoldDB" id="C0BBZ8"/>
<dbReference type="EC" id="1.21.4.4" evidence="1"/>
<comment type="caution">
    <text evidence="1">The sequence shown here is derived from an EMBL/GenBank/DDBJ whole genome shotgun (WGS) entry which is preliminary data.</text>
</comment>
<name>C0BBZ8_9FIRM</name>
<protein>
    <submittedName>
        <fullName evidence="1">Glycine reductase complex component C, beta subunit</fullName>
        <ecNumber evidence="1">1.21.4.2</ecNumber>
        <ecNumber evidence="1">1.21.4.3</ecNumber>
        <ecNumber evidence="1">1.21.4.4</ecNumber>
    </submittedName>
</protein>
<dbReference type="GO" id="GO:0030699">
    <property type="term" value="F:glycine reductase activity"/>
    <property type="evidence" value="ECO:0007669"/>
    <property type="project" value="UniProtKB-EC"/>
</dbReference>
<organism evidence="1 2">
    <name type="scientific">Coprococcus comes ATCC 27758</name>
    <dbReference type="NCBI Taxonomy" id="470146"/>
    <lineage>
        <taxon>Bacteria</taxon>
        <taxon>Bacillati</taxon>
        <taxon>Bacillota</taxon>
        <taxon>Clostridia</taxon>
        <taxon>Lachnospirales</taxon>
        <taxon>Lachnospiraceae</taxon>
        <taxon>Coprococcus</taxon>
    </lineage>
</organism>
<dbReference type="EC" id="1.21.4.3" evidence="1"/>
<proteinExistence type="predicted"/>
<evidence type="ECO:0000313" key="2">
    <source>
        <dbReference type="Proteomes" id="UP000003793"/>
    </source>
</evidence>
<dbReference type="GO" id="GO:0033794">
    <property type="term" value="F:sarcosine reductase activity"/>
    <property type="evidence" value="ECO:0007669"/>
    <property type="project" value="UniProtKB-EC"/>
</dbReference>
<keyword evidence="1" id="KW-0560">Oxidoreductase</keyword>
<gene>
    <name evidence="1" type="primary">grdC</name>
    <name evidence="1" type="ORF">COPCOM_02607</name>
</gene>
<evidence type="ECO:0000313" key="1">
    <source>
        <dbReference type="EMBL" id="EEG89622.1"/>
    </source>
</evidence>
<accession>C0BBZ8</accession>
<dbReference type="GO" id="GO:0033795">
    <property type="term" value="F:betaine reductase activity"/>
    <property type="evidence" value="ECO:0007669"/>
    <property type="project" value="UniProtKB-EC"/>
</dbReference>
<reference evidence="1 2" key="1">
    <citation type="submission" date="2009-02" db="EMBL/GenBank/DDBJ databases">
        <authorList>
            <person name="Fulton L."/>
            <person name="Clifton S."/>
            <person name="Fulton B."/>
            <person name="Xu J."/>
            <person name="Minx P."/>
            <person name="Pepin K.H."/>
            <person name="Johnson M."/>
            <person name="Bhonagiri V."/>
            <person name="Nash W.E."/>
            <person name="Mardis E.R."/>
            <person name="Wilson R.K."/>
        </authorList>
    </citation>
    <scope>NUCLEOTIDE SEQUENCE [LARGE SCALE GENOMIC DNA]</scope>
    <source>
        <strain evidence="1 2">ATCC 27758</strain>
    </source>
</reference>